<accession>A0A258HHV3</accession>
<gene>
    <name evidence="2" type="ORF">B7Y86_07350</name>
</gene>
<sequence length="187" mass="19557">MRRPALRTIVLLTGVGLTLAGCDLINAPSKPAGPGGDAPATAPARGGAFAHSQTEDLSGYYQVGEAQVGPGDFALMHLFIGQAQAFTDWEEGKRSATFAPVMLEFLAPGETTERVLPDSYSVSDGRIRMTGTSANGDRVTFDGQLNAGTLATARRNLGGAEEPSITATLRIGDQSFSGVKLHWYGGD</sequence>
<organism evidence="2 3">
    <name type="scientific">Brevundimonas subvibrioides</name>
    <dbReference type="NCBI Taxonomy" id="74313"/>
    <lineage>
        <taxon>Bacteria</taxon>
        <taxon>Pseudomonadati</taxon>
        <taxon>Pseudomonadota</taxon>
        <taxon>Alphaproteobacteria</taxon>
        <taxon>Caulobacterales</taxon>
        <taxon>Caulobacteraceae</taxon>
        <taxon>Brevundimonas</taxon>
    </lineage>
</organism>
<dbReference type="EMBL" id="NCEQ01000007">
    <property type="protein sequence ID" value="OYX56595.1"/>
    <property type="molecule type" value="Genomic_DNA"/>
</dbReference>
<dbReference type="PROSITE" id="PS51257">
    <property type="entry name" value="PROKAR_LIPOPROTEIN"/>
    <property type="match status" value="1"/>
</dbReference>
<feature type="region of interest" description="Disordered" evidence="1">
    <location>
        <begin position="30"/>
        <end position="49"/>
    </location>
</feature>
<evidence type="ECO:0008006" key="4">
    <source>
        <dbReference type="Google" id="ProtNLM"/>
    </source>
</evidence>
<evidence type="ECO:0000313" key="2">
    <source>
        <dbReference type="EMBL" id="OYX56595.1"/>
    </source>
</evidence>
<comment type="caution">
    <text evidence="2">The sequence shown here is derived from an EMBL/GenBank/DDBJ whole genome shotgun (WGS) entry which is preliminary data.</text>
</comment>
<dbReference type="AlphaFoldDB" id="A0A258HHV3"/>
<evidence type="ECO:0000313" key="3">
    <source>
        <dbReference type="Proteomes" id="UP000216147"/>
    </source>
</evidence>
<reference evidence="2 3" key="1">
    <citation type="submission" date="2017-03" db="EMBL/GenBank/DDBJ databases">
        <title>Lifting the veil on microbial sulfur biogeochemistry in mining wastewaters.</title>
        <authorList>
            <person name="Kantor R.S."/>
            <person name="Colenbrander Nelson T."/>
            <person name="Marshall S."/>
            <person name="Bennett D."/>
            <person name="Apte S."/>
            <person name="Camacho D."/>
            <person name="Thomas B.C."/>
            <person name="Warren L.A."/>
            <person name="Banfield J.F."/>
        </authorList>
    </citation>
    <scope>NUCLEOTIDE SEQUENCE [LARGE SCALE GENOMIC DNA]</scope>
    <source>
        <strain evidence="2">32-68-21</strain>
    </source>
</reference>
<protein>
    <recommendedName>
        <fullName evidence="4">Lipoprotein</fullName>
    </recommendedName>
</protein>
<evidence type="ECO:0000256" key="1">
    <source>
        <dbReference type="SAM" id="MobiDB-lite"/>
    </source>
</evidence>
<name>A0A258HHV3_9CAUL</name>
<proteinExistence type="predicted"/>
<dbReference type="Proteomes" id="UP000216147">
    <property type="component" value="Unassembled WGS sequence"/>
</dbReference>